<dbReference type="EMBL" id="ABCS01000041">
    <property type="protein sequence ID" value="EDM77745.1"/>
    <property type="molecule type" value="Genomic_DNA"/>
</dbReference>
<keyword evidence="1" id="KW-0472">Membrane</keyword>
<evidence type="ECO:0000313" key="2">
    <source>
        <dbReference type="EMBL" id="EDM77745.1"/>
    </source>
</evidence>
<dbReference type="AlphaFoldDB" id="A6G8T5"/>
<feature type="transmembrane region" description="Helical" evidence="1">
    <location>
        <begin position="12"/>
        <end position="31"/>
    </location>
</feature>
<dbReference type="Proteomes" id="UP000005801">
    <property type="component" value="Unassembled WGS sequence"/>
</dbReference>
<feature type="transmembrane region" description="Helical" evidence="1">
    <location>
        <begin position="156"/>
        <end position="173"/>
    </location>
</feature>
<dbReference type="RefSeq" id="WP_006973130.1">
    <property type="nucleotide sequence ID" value="NZ_ABCS01000041.1"/>
</dbReference>
<dbReference type="InterPro" id="IPR054235">
    <property type="entry name" value="DUF6962"/>
</dbReference>
<keyword evidence="1" id="KW-0812">Transmembrane</keyword>
<sequence length="231" mass="23722">MEWTSDAIRQTTAVTDFMLGGASLACVLSLLPARKLAPFKVAVWMLALALMGVAALMGGVRFGLVLPESTSAALKIPFNLCLGLTVSLFAVGVIVDRFAEALARKLAPVLVLAGLGFFAITQVVPGSFLIFLAYEALALLFALGAYLSLLRSPLRGAGWMAAGIGLSIAAAAVQATKALSFSLGSLAFDANGVFHLMQTAAVGMIAWGLRQGLDASPGVNGSAPTELGSAH</sequence>
<name>A6G8T5_9BACT</name>
<dbReference type="OrthoDB" id="5739795at2"/>
<feature type="transmembrane region" description="Helical" evidence="1">
    <location>
        <begin position="130"/>
        <end position="149"/>
    </location>
</feature>
<dbReference type="Pfam" id="PF22285">
    <property type="entry name" value="DUF6962"/>
    <property type="match status" value="1"/>
</dbReference>
<proteinExistence type="predicted"/>
<gene>
    <name evidence="2" type="ORF">PPSIR1_38811</name>
</gene>
<feature type="transmembrane region" description="Helical" evidence="1">
    <location>
        <begin position="106"/>
        <end position="124"/>
    </location>
</feature>
<dbReference type="eggNOG" id="ENOG50337A2">
    <property type="taxonomic scope" value="Bacteria"/>
</dbReference>
<accession>A6G8T5</accession>
<protein>
    <submittedName>
        <fullName evidence="2">Uncharacterized protein</fullName>
    </submittedName>
</protein>
<evidence type="ECO:0000313" key="3">
    <source>
        <dbReference type="Proteomes" id="UP000005801"/>
    </source>
</evidence>
<organism evidence="2 3">
    <name type="scientific">Plesiocystis pacifica SIR-1</name>
    <dbReference type="NCBI Taxonomy" id="391625"/>
    <lineage>
        <taxon>Bacteria</taxon>
        <taxon>Pseudomonadati</taxon>
        <taxon>Myxococcota</taxon>
        <taxon>Polyangia</taxon>
        <taxon>Nannocystales</taxon>
        <taxon>Nannocystaceae</taxon>
        <taxon>Plesiocystis</taxon>
    </lineage>
</organism>
<comment type="caution">
    <text evidence="2">The sequence shown here is derived from an EMBL/GenBank/DDBJ whole genome shotgun (WGS) entry which is preliminary data.</text>
</comment>
<reference evidence="2 3" key="1">
    <citation type="submission" date="2007-06" db="EMBL/GenBank/DDBJ databases">
        <authorList>
            <person name="Shimkets L."/>
            <person name="Ferriera S."/>
            <person name="Johnson J."/>
            <person name="Kravitz S."/>
            <person name="Beeson K."/>
            <person name="Sutton G."/>
            <person name="Rogers Y.-H."/>
            <person name="Friedman R."/>
            <person name="Frazier M."/>
            <person name="Venter J.C."/>
        </authorList>
    </citation>
    <scope>NUCLEOTIDE SEQUENCE [LARGE SCALE GENOMIC DNA]</scope>
    <source>
        <strain evidence="2 3">SIR-1</strain>
    </source>
</reference>
<keyword evidence="3" id="KW-1185">Reference proteome</keyword>
<feature type="transmembrane region" description="Helical" evidence="1">
    <location>
        <begin position="76"/>
        <end position="94"/>
    </location>
</feature>
<dbReference type="STRING" id="391625.PPSIR1_38811"/>
<feature type="transmembrane region" description="Helical" evidence="1">
    <location>
        <begin position="43"/>
        <end position="64"/>
    </location>
</feature>
<keyword evidence="1" id="KW-1133">Transmembrane helix</keyword>
<evidence type="ECO:0000256" key="1">
    <source>
        <dbReference type="SAM" id="Phobius"/>
    </source>
</evidence>